<comment type="caution">
    <text evidence="9">The sequence shown here is derived from an EMBL/GenBank/DDBJ whole genome shotgun (WGS) entry which is preliminary data.</text>
</comment>
<comment type="similarity">
    <text evidence="2">Belongs to the CPA3 antiporters (TC 2.A.63) subunit B family.</text>
</comment>
<protein>
    <submittedName>
        <fullName evidence="9">Na(+)/H(+) antiporter subunit B</fullName>
    </submittedName>
</protein>
<dbReference type="PANTHER" id="PTHR33932">
    <property type="entry name" value="NA(+)/H(+) ANTIPORTER SUBUNIT B"/>
    <property type="match status" value="1"/>
</dbReference>
<reference evidence="9 10" key="1">
    <citation type="submission" date="2015-11" db="EMBL/GenBank/DDBJ databases">
        <title>Genomic analysis of 38 Legionella species identifies large and diverse effector repertoires.</title>
        <authorList>
            <person name="Burstein D."/>
            <person name="Amaro F."/>
            <person name="Zusman T."/>
            <person name="Lifshitz Z."/>
            <person name="Cohen O."/>
            <person name="Gilbert J.A."/>
            <person name="Pupko T."/>
            <person name="Shuman H.A."/>
            <person name="Segal G."/>
        </authorList>
    </citation>
    <scope>NUCLEOTIDE SEQUENCE [LARGE SCALE GENOMIC DNA]</scope>
    <source>
        <strain evidence="9 10">ATCC 49180</strain>
    </source>
</reference>
<evidence type="ECO:0000259" key="8">
    <source>
        <dbReference type="Pfam" id="PF04039"/>
    </source>
</evidence>
<feature type="transmembrane region" description="Helical" evidence="7">
    <location>
        <begin position="106"/>
        <end position="131"/>
    </location>
</feature>
<evidence type="ECO:0000256" key="4">
    <source>
        <dbReference type="ARBA" id="ARBA00022692"/>
    </source>
</evidence>
<dbReference type="RefSeq" id="WP_058521781.1">
    <property type="nucleotide sequence ID" value="NZ_CAAAIP010000002.1"/>
</dbReference>
<evidence type="ECO:0000256" key="2">
    <source>
        <dbReference type="ARBA" id="ARBA00009425"/>
    </source>
</evidence>
<evidence type="ECO:0000313" key="9">
    <source>
        <dbReference type="EMBL" id="KTD71207.1"/>
    </source>
</evidence>
<keyword evidence="4 7" id="KW-0812">Transmembrane</keyword>
<keyword evidence="3" id="KW-1003">Cell membrane</keyword>
<evidence type="ECO:0000256" key="1">
    <source>
        <dbReference type="ARBA" id="ARBA00004651"/>
    </source>
</evidence>
<dbReference type="GO" id="GO:0005886">
    <property type="term" value="C:plasma membrane"/>
    <property type="evidence" value="ECO:0007669"/>
    <property type="project" value="UniProtKB-SubCell"/>
</dbReference>
<evidence type="ECO:0000256" key="7">
    <source>
        <dbReference type="SAM" id="Phobius"/>
    </source>
</evidence>
<dbReference type="NCBIfam" id="NF009163">
    <property type="entry name" value="PRK12509.1"/>
    <property type="match status" value="1"/>
</dbReference>
<dbReference type="PATRIC" id="fig|40335.7.peg.2742"/>
<accession>A0A0W0ZPY3</accession>
<dbReference type="AlphaFoldDB" id="A0A0W0ZPY3"/>
<dbReference type="InterPro" id="IPR007182">
    <property type="entry name" value="MnhB"/>
</dbReference>
<organism evidence="9 10">
    <name type="scientific">Legionella tucsonensis</name>
    <dbReference type="NCBI Taxonomy" id="40335"/>
    <lineage>
        <taxon>Bacteria</taxon>
        <taxon>Pseudomonadati</taxon>
        <taxon>Pseudomonadota</taxon>
        <taxon>Gammaproteobacteria</taxon>
        <taxon>Legionellales</taxon>
        <taxon>Legionellaceae</taxon>
        <taxon>Legionella</taxon>
    </lineage>
</organism>
<dbReference type="EMBL" id="LNZA01000008">
    <property type="protein sequence ID" value="KTD71207.1"/>
    <property type="molecule type" value="Genomic_DNA"/>
</dbReference>
<comment type="subcellular location">
    <subcellularLocation>
        <location evidence="1">Cell membrane</location>
        <topology evidence="1">Multi-pass membrane protein</topology>
    </subcellularLocation>
</comment>
<feature type="domain" description="Na+/H+ antiporter MnhB subunit-related protein" evidence="8">
    <location>
        <begin position="5"/>
        <end position="125"/>
    </location>
</feature>
<name>A0A0W0ZPY3_9GAMM</name>
<dbReference type="PANTHER" id="PTHR33932:SF4">
    <property type="entry name" value="NA(+)_H(+) ANTIPORTER SUBUNIT B"/>
    <property type="match status" value="1"/>
</dbReference>
<evidence type="ECO:0000313" key="10">
    <source>
        <dbReference type="Proteomes" id="UP000054693"/>
    </source>
</evidence>
<feature type="transmembrane region" description="Helical" evidence="7">
    <location>
        <begin position="64"/>
        <end position="86"/>
    </location>
</feature>
<evidence type="ECO:0000256" key="3">
    <source>
        <dbReference type="ARBA" id="ARBA00022475"/>
    </source>
</evidence>
<feature type="transmembrane region" description="Helical" evidence="7">
    <location>
        <begin position="35"/>
        <end position="52"/>
    </location>
</feature>
<gene>
    <name evidence="9" type="primary">mrpB</name>
    <name evidence="9" type="ORF">Ltuc_2566</name>
</gene>
<dbReference type="OrthoDB" id="9798859at2"/>
<evidence type="ECO:0000256" key="5">
    <source>
        <dbReference type="ARBA" id="ARBA00022989"/>
    </source>
</evidence>
<keyword evidence="6 7" id="KW-0472">Membrane</keyword>
<dbReference type="Pfam" id="PF04039">
    <property type="entry name" value="MnhB"/>
    <property type="match status" value="1"/>
</dbReference>
<keyword evidence="5 7" id="KW-1133">Transmembrane helix</keyword>
<feature type="transmembrane region" description="Helical" evidence="7">
    <location>
        <begin position="12"/>
        <end position="29"/>
    </location>
</feature>
<evidence type="ECO:0000256" key="6">
    <source>
        <dbReference type="ARBA" id="ARBA00023136"/>
    </source>
</evidence>
<dbReference type="InterPro" id="IPR050622">
    <property type="entry name" value="CPA3_antiporter_subunitB"/>
</dbReference>
<sequence length="135" mass="14603">MKSLILQTASKWLLLITLLFSIWVLFRGHNSPGGGFIGGLIAASGFALYLLAHGVNALREVIKIKLSLLLALGFLFGLGSGLIALLQNKIFLTGIWINIKFIHVKIGSPIIFDIGVYLVVLSSVLIIMLALEEST</sequence>
<proteinExistence type="inferred from homology"/>
<keyword evidence="10" id="KW-1185">Reference proteome</keyword>
<dbReference type="STRING" id="40335.Ltuc_2566"/>
<dbReference type="Proteomes" id="UP000054693">
    <property type="component" value="Unassembled WGS sequence"/>
</dbReference>